<evidence type="ECO:0000259" key="5">
    <source>
        <dbReference type="PROSITE" id="PS51194"/>
    </source>
</evidence>
<dbReference type="OrthoDB" id="5600252at2759"/>
<keyword evidence="1" id="KW-0547">Nucleotide-binding</keyword>
<dbReference type="Proteomes" id="UP000652761">
    <property type="component" value="Unassembled WGS sequence"/>
</dbReference>
<reference evidence="6" key="1">
    <citation type="submission" date="2017-07" db="EMBL/GenBank/DDBJ databases">
        <title>Taro Niue Genome Assembly and Annotation.</title>
        <authorList>
            <person name="Atibalentja N."/>
            <person name="Keating K."/>
            <person name="Fields C.J."/>
        </authorList>
    </citation>
    <scope>NUCLEOTIDE SEQUENCE</scope>
    <source>
        <strain evidence="6">Niue_2</strain>
        <tissue evidence="6">Leaf</tissue>
    </source>
</reference>
<gene>
    <name evidence="6" type="ORF">Taro_047692</name>
</gene>
<sequence>DEIHERDRFSDFMLAIIRDALPFCPHVRLILMSATMDSERFSQYFGGCPVIQVPGFTYPVKTFYLEDVLSFLHSMEDNHLNPADVSGNEENVELDEECMSSLDEYLNLALSYDEFDPLLELISSQPVEKIYNYQHPLTGVSPLMVFAGKGRVDDVCMLLSFGADCSFEAKDGSTALDWAERENQVEVSNILKKHMHKNAFKSADEQELLDKYLASVDPELIDSVLIERLLRKICADSVEGAILVFLPGWDDINRIREKLLICPYFCDSKRFIILSLHSLIPSIEQKKVFKRPPTGVRKIILSTNIAETAITIDDVVFVIDSGRMKEKSYDPYNNVSTLLSSWVSKANARQREGRAGRCQPGICYHLFSKTRAAALPDHQVKLLDANCKIMDFLEKTLDPPVPEAIRIAIVVLRDIGALTHDENLTELGEKLGALPVHPSVSKMLLFAILMNCLDPALTFACVADYRDPFVLPMAPEERKKAAMAKAELSSLYGGCSDQFIVIAAFDCWKRAKDKGLENQFCSRFFVSSGTMNMLHGMRKQLESELLKNGFIPDDLSICSLNAQDPGILRAVLTAGTYPMVGRMLPPLKNAKRTVVETASRAKASLHHHSSNFKLSFNRSIGGALIMYDEITRGEGRMYIKSCTVVGPYPLLLIATEMAVAPSNDNEIESDEDFETSDSEGEDMEMTASDKKGDKIMSSPENTVSIVIDRWLTFEATALDVAQIYCLRERLTAAILFKFKSTTNPVRLSLGYQL</sequence>
<dbReference type="AlphaFoldDB" id="A0A843X1G7"/>
<dbReference type="InterPro" id="IPR011709">
    <property type="entry name" value="DEAD-box_helicase_OB_fold"/>
</dbReference>
<dbReference type="PROSITE" id="PS51194">
    <property type="entry name" value="HELICASE_CTER"/>
    <property type="match status" value="1"/>
</dbReference>
<evidence type="ECO:0000313" key="7">
    <source>
        <dbReference type="Proteomes" id="UP000652761"/>
    </source>
</evidence>
<dbReference type="Pfam" id="PF21010">
    <property type="entry name" value="HA2_C"/>
    <property type="match status" value="1"/>
</dbReference>
<dbReference type="InterPro" id="IPR007502">
    <property type="entry name" value="Helicase-assoc_dom"/>
</dbReference>
<dbReference type="Gene3D" id="1.20.120.1080">
    <property type="match status" value="1"/>
</dbReference>
<dbReference type="SUPFAM" id="SSF52540">
    <property type="entry name" value="P-loop containing nucleoside triphosphate hydrolases"/>
    <property type="match status" value="1"/>
</dbReference>
<feature type="compositionally biased region" description="Acidic residues" evidence="4">
    <location>
        <begin position="665"/>
        <end position="684"/>
    </location>
</feature>
<accession>A0A843X1G7</accession>
<evidence type="ECO:0000256" key="4">
    <source>
        <dbReference type="SAM" id="MobiDB-lite"/>
    </source>
</evidence>
<evidence type="ECO:0000256" key="3">
    <source>
        <dbReference type="ARBA" id="ARBA00022840"/>
    </source>
</evidence>
<dbReference type="SMART" id="SM00490">
    <property type="entry name" value="HELICc"/>
    <property type="match status" value="1"/>
</dbReference>
<feature type="region of interest" description="Disordered" evidence="4">
    <location>
        <begin position="664"/>
        <end position="694"/>
    </location>
</feature>
<feature type="domain" description="Helicase C-terminal" evidence="5">
    <location>
        <begin position="225"/>
        <end position="398"/>
    </location>
</feature>
<dbReference type="FunFam" id="3.40.50.300:FF:000860">
    <property type="entry name" value="DExH-box ATP-dependent RNA helicase DExH6"/>
    <property type="match status" value="1"/>
</dbReference>
<dbReference type="Gene3D" id="1.25.40.20">
    <property type="entry name" value="Ankyrin repeat-containing domain"/>
    <property type="match status" value="1"/>
</dbReference>
<name>A0A843X1G7_COLES</name>
<organism evidence="6 7">
    <name type="scientific">Colocasia esculenta</name>
    <name type="common">Wild taro</name>
    <name type="synonym">Arum esculentum</name>
    <dbReference type="NCBI Taxonomy" id="4460"/>
    <lineage>
        <taxon>Eukaryota</taxon>
        <taxon>Viridiplantae</taxon>
        <taxon>Streptophyta</taxon>
        <taxon>Embryophyta</taxon>
        <taxon>Tracheophyta</taxon>
        <taxon>Spermatophyta</taxon>
        <taxon>Magnoliopsida</taxon>
        <taxon>Liliopsida</taxon>
        <taxon>Araceae</taxon>
        <taxon>Aroideae</taxon>
        <taxon>Colocasieae</taxon>
        <taxon>Colocasia</taxon>
    </lineage>
</organism>
<keyword evidence="2" id="KW-0378">Hydrolase</keyword>
<dbReference type="InterPro" id="IPR036770">
    <property type="entry name" value="Ankyrin_rpt-contain_sf"/>
</dbReference>
<proteinExistence type="predicted"/>
<keyword evidence="7" id="KW-1185">Reference proteome</keyword>
<dbReference type="InterPro" id="IPR001650">
    <property type="entry name" value="Helicase_C-like"/>
</dbReference>
<dbReference type="Pfam" id="PF04408">
    <property type="entry name" value="WHD_HA2"/>
    <property type="match status" value="1"/>
</dbReference>
<evidence type="ECO:0000256" key="1">
    <source>
        <dbReference type="ARBA" id="ARBA00022741"/>
    </source>
</evidence>
<feature type="non-terminal residue" evidence="6">
    <location>
        <position position="753"/>
    </location>
</feature>
<dbReference type="EMBL" id="NMUH01006220">
    <property type="protein sequence ID" value="MQM14756.1"/>
    <property type="molecule type" value="Genomic_DNA"/>
</dbReference>
<dbReference type="CDD" id="cd18791">
    <property type="entry name" value="SF2_C_RHA"/>
    <property type="match status" value="1"/>
</dbReference>
<evidence type="ECO:0000256" key="2">
    <source>
        <dbReference type="ARBA" id="ARBA00022806"/>
    </source>
</evidence>
<dbReference type="PANTHER" id="PTHR18934">
    <property type="entry name" value="ATP-DEPENDENT RNA HELICASE"/>
    <property type="match status" value="1"/>
</dbReference>
<dbReference type="GO" id="GO:0005524">
    <property type="term" value="F:ATP binding"/>
    <property type="evidence" value="ECO:0007669"/>
    <property type="project" value="UniProtKB-KW"/>
</dbReference>
<protein>
    <recommendedName>
        <fullName evidence="5">Helicase C-terminal domain-containing protein</fullName>
    </recommendedName>
</protein>
<dbReference type="SMART" id="SM00847">
    <property type="entry name" value="HA2"/>
    <property type="match status" value="1"/>
</dbReference>
<comment type="caution">
    <text evidence="6">The sequence shown here is derived from an EMBL/GenBank/DDBJ whole genome shotgun (WGS) entry which is preliminary data.</text>
</comment>
<dbReference type="Pfam" id="PF07717">
    <property type="entry name" value="OB_NTP_bind"/>
    <property type="match status" value="1"/>
</dbReference>
<dbReference type="Gene3D" id="3.40.50.300">
    <property type="entry name" value="P-loop containing nucleotide triphosphate hydrolases"/>
    <property type="match status" value="2"/>
</dbReference>
<dbReference type="GO" id="GO:0004386">
    <property type="term" value="F:helicase activity"/>
    <property type="evidence" value="ECO:0007669"/>
    <property type="project" value="UniProtKB-KW"/>
</dbReference>
<dbReference type="GO" id="GO:0003723">
    <property type="term" value="F:RNA binding"/>
    <property type="evidence" value="ECO:0007669"/>
    <property type="project" value="TreeGrafter"/>
</dbReference>
<dbReference type="InterPro" id="IPR048333">
    <property type="entry name" value="HA2_WH"/>
</dbReference>
<evidence type="ECO:0000313" key="6">
    <source>
        <dbReference type="EMBL" id="MQM14756.1"/>
    </source>
</evidence>
<keyword evidence="3" id="KW-0067">ATP-binding</keyword>
<dbReference type="SUPFAM" id="SSF48403">
    <property type="entry name" value="Ankyrin repeat"/>
    <property type="match status" value="1"/>
</dbReference>
<dbReference type="PANTHER" id="PTHR18934:SF213">
    <property type="entry name" value="3'-5' RNA HELICASE YTHDC2"/>
    <property type="match status" value="1"/>
</dbReference>
<dbReference type="Pfam" id="PF00271">
    <property type="entry name" value="Helicase_C"/>
    <property type="match status" value="1"/>
</dbReference>
<dbReference type="InterPro" id="IPR027417">
    <property type="entry name" value="P-loop_NTPase"/>
</dbReference>
<dbReference type="FunFam" id="1.20.120.1080:FF:000011">
    <property type="entry name" value="DExH-box ATP-dependent RNA helicase DExH6"/>
    <property type="match status" value="1"/>
</dbReference>
<keyword evidence="2" id="KW-0347">Helicase</keyword>